<reference evidence="1 2" key="1">
    <citation type="journal article" date="2019" name="Mol. Ecol. Resour.">
        <title>Improving Illumina assemblies with Hi-C and long reads: an example with the North African dromedary.</title>
        <authorList>
            <person name="Elbers J.P."/>
            <person name="Rogers M.F."/>
            <person name="Perelman P.L."/>
            <person name="Proskuryakova A.A."/>
            <person name="Serdyukova N.A."/>
            <person name="Johnson W.E."/>
            <person name="Horin P."/>
            <person name="Corander J."/>
            <person name="Murphy D."/>
            <person name="Burger P.A."/>
        </authorList>
    </citation>
    <scope>NUCLEOTIDE SEQUENCE [LARGE SCALE GENOMIC DNA]</scope>
    <source>
        <strain evidence="1">Drom800</strain>
        <tissue evidence="1">Blood</tissue>
    </source>
</reference>
<organism evidence="1 2">
    <name type="scientific">Camelus dromedarius</name>
    <name type="common">Dromedary</name>
    <name type="synonym">Arabian camel</name>
    <dbReference type="NCBI Taxonomy" id="9838"/>
    <lineage>
        <taxon>Eukaryota</taxon>
        <taxon>Metazoa</taxon>
        <taxon>Chordata</taxon>
        <taxon>Craniata</taxon>
        <taxon>Vertebrata</taxon>
        <taxon>Euteleostomi</taxon>
        <taxon>Mammalia</taxon>
        <taxon>Eutheria</taxon>
        <taxon>Laurasiatheria</taxon>
        <taxon>Artiodactyla</taxon>
        <taxon>Tylopoda</taxon>
        <taxon>Camelidae</taxon>
        <taxon>Camelus</taxon>
    </lineage>
</organism>
<accession>A0A5N4CQI6</accession>
<dbReference type="PANTHER" id="PTHR15607:SF14">
    <property type="entry name" value="SYNAPTONEMAL COMPLEX PROTEIN 2-LIKE"/>
    <property type="match status" value="1"/>
</dbReference>
<dbReference type="AlphaFoldDB" id="A0A5N4CQI6"/>
<proteinExistence type="predicted"/>
<protein>
    <submittedName>
        <fullName evidence="1">Synaptonemal complex protein 2-like</fullName>
    </submittedName>
</protein>
<dbReference type="GO" id="GO:0140013">
    <property type="term" value="P:meiotic nuclear division"/>
    <property type="evidence" value="ECO:0007669"/>
    <property type="project" value="TreeGrafter"/>
</dbReference>
<dbReference type="InterPro" id="IPR024835">
    <property type="entry name" value="SYCP2-like"/>
</dbReference>
<dbReference type="EMBL" id="JWIN03000020">
    <property type="protein sequence ID" value="KAB1261172.1"/>
    <property type="molecule type" value="Genomic_DNA"/>
</dbReference>
<evidence type="ECO:0000313" key="1">
    <source>
        <dbReference type="EMBL" id="KAB1261172.1"/>
    </source>
</evidence>
<name>A0A5N4CQI6_CAMDR</name>
<evidence type="ECO:0000313" key="2">
    <source>
        <dbReference type="Proteomes" id="UP000299084"/>
    </source>
</evidence>
<keyword evidence="2" id="KW-1185">Reference proteome</keyword>
<dbReference type="GO" id="GO:0000800">
    <property type="term" value="C:lateral element"/>
    <property type="evidence" value="ECO:0007669"/>
    <property type="project" value="TreeGrafter"/>
</dbReference>
<dbReference type="Proteomes" id="UP000299084">
    <property type="component" value="Unassembled WGS sequence"/>
</dbReference>
<sequence length="81" mass="9746">MKFVAFIFIRMSKLEEFHDFVLQELSSLEKDIQDLKRFEENVLEFWGKQSDDLKSFCDLQLLRQVQQKLSKFEFHATVDPS</sequence>
<gene>
    <name evidence="1" type="ORF">Cadr_000022419</name>
</gene>
<dbReference type="PANTHER" id="PTHR15607">
    <property type="entry name" value="SYNAPTONEMAL COMPLEX PROTEIN-RELATED"/>
    <property type="match status" value="1"/>
</dbReference>
<dbReference type="GO" id="GO:0000779">
    <property type="term" value="C:condensed chromosome, centromeric region"/>
    <property type="evidence" value="ECO:0007669"/>
    <property type="project" value="TreeGrafter"/>
</dbReference>
<comment type="caution">
    <text evidence="1">The sequence shown here is derived from an EMBL/GenBank/DDBJ whole genome shotgun (WGS) entry which is preliminary data.</text>
</comment>